<protein>
    <submittedName>
        <fullName evidence="1">Uncharacterized protein</fullName>
    </submittedName>
</protein>
<name>A0ACC3BZ18_PYRYE</name>
<evidence type="ECO:0000313" key="2">
    <source>
        <dbReference type="Proteomes" id="UP000798662"/>
    </source>
</evidence>
<organism evidence="1 2">
    <name type="scientific">Pyropia yezoensis</name>
    <name type="common">Susabi-nori</name>
    <name type="synonym">Porphyra yezoensis</name>
    <dbReference type="NCBI Taxonomy" id="2788"/>
    <lineage>
        <taxon>Eukaryota</taxon>
        <taxon>Rhodophyta</taxon>
        <taxon>Bangiophyceae</taxon>
        <taxon>Bangiales</taxon>
        <taxon>Bangiaceae</taxon>
        <taxon>Pyropia</taxon>
    </lineage>
</organism>
<reference evidence="1" key="1">
    <citation type="submission" date="2019-11" db="EMBL/GenBank/DDBJ databases">
        <title>Nori genome reveals adaptations in red seaweeds to the harsh intertidal environment.</title>
        <authorList>
            <person name="Wang D."/>
            <person name="Mao Y."/>
        </authorList>
    </citation>
    <scope>NUCLEOTIDE SEQUENCE</scope>
    <source>
        <tissue evidence="1">Gametophyte</tissue>
    </source>
</reference>
<gene>
    <name evidence="1" type="ORF">I4F81_005510</name>
</gene>
<dbReference type="Proteomes" id="UP000798662">
    <property type="component" value="Chromosome 2"/>
</dbReference>
<accession>A0ACC3BZ18</accession>
<dbReference type="EMBL" id="CM020619">
    <property type="protein sequence ID" value="KAK1862944.1"/>
    <property type="molecule type" value="Genomic_DNA"/>
</dbReference>
<keyword evidence="2" id="KW-1185">Reference proteome</keyword>
<comment type="caution">
    <text evidence="1">The sequence shown here is derived from an EMBL/GenBank/DDBJ whole genome shotgun (WGS) entry which is preliminary data.</text>
</comment>
<proteinExistence type="predicted"/>
<sequence length="168" mass="18228">MEWWRIRVTPIDDNLYIWRLAMTFADAAQPRKLDADFAAAAIDPIVTFEVRFPGDYPIVPPFVRVLSPIFLYPSTFVDSSGALCMEVLTTQGWAPAVGMTGLAVCVKATLLSVDARLDVARSRGGGSYGGGVREAMSAFRGMVASHGWRVPDAQAVVGDDSAMFPGRR</sequence>
<evidence type="ECO:0000313" key="1">
    <source>
        <dbReference type="EMBL" id="KAK1862944.1"/>
    </source>
</evidence>